<proteinExistence type="predicted"/>
<accession>A0A6J8EM71</accession>
<feature type="signal peptide" evidence="1">
    <location>
        <begin position="1"/>
        <end position="21"/>
    </location>
</feature>
<dbReference type="Proteomes" id="UP000507470">
    <property type="component" value="Unassembled WGS sequence"/>
</dbReference>
<reference evidence="2 3" key="1">
    <citation type="submission" date="2020-06" db="EMBL/GenBank/DDBJ databases">
        <authorList>
            <person name="Li R."/>
            <person name="Bekaert M."/>
        </authorList>
    </citation>
    <scope>NUCLEOTIDE SEQUENCE [LARGE SCALE GENOMIC DNA]</scope>
    <source>
        <strain evidence="3">wild</strain>
    </source>
</reference>
<evidence type="ECO:0000313" key="2">
    <source>
        <dbReference type="EMBL" id="CAC5420872.1"/>
    </source>
</evidence>
<evidence type="ECO:0000256" key="1">
    <source>
        <dbReference type="SAM" id="SignalP"/>
    </source>
</evidence>
<dbReference type="OrthoDB" id="6107971at2759"/>
<evidence type="ECO:0000313" key="3">
    <source>
        <dbReference type="Proteomes" id="UP000507470"/>
    </source>
</evidence>
<feature type="chain" id="PRO_5026802633" evidence="1">
    <location>
        <begin position="22"/>
        <end position="262"/>
    </location>
</feature>
<protein>
    <submittedName>
        <fullName evidence="2">Uncharacterized protein</fullName>
    </submittedName>
</protein>
<sequence length="262" mass="29276">MRLIRFIGCVILMCMIDAAPSGSIDSNKQTEPKIFGESLFYSLFMKLMSNGSLRQWINQKFLRPSGSSSNLSFGANISNNRQTTTMQAETTSPSLTFVRDHDPHVKIQTSTSAVKDLTVERDHMNPTPPSGQFVTELKTTKNKDKFTIPIVILTGSEAEKIKVPDHTTESLTVVRDYMQDGSKKVKRHVSRKKRAHQYQLPMVRLSSKVKYNNPSGQASQTAPLTDDDGKDLVIVRDKSNQPKTVTFKFVPCGNGQMCIVFA</sequence>
<organism evidence="2 3">
    <name type="scientific">Mytilus coruscus</name>
    <name type="common">Sea mussel</name>
    <dbReference type="NCBI Taxonomy" id="42192"/>
    <lineage>
        <taxon>Eukaryota</taxon>
        <taxon>Metazoa</taxon>
        <taxon>Spiralia</taxon>
        <taxon>Lophotrochozoa</taxon>
        <taxon>Mollusca</taxon>
        <taxon>Bivalvia</taxon>
        <taxon>Autobranchia</taxon>
        <taxon>Pteriomorphia</taxon>
        <taxon>Mytilida</taxon>
        <taxon>Mytiloidea</taxon>
        <taxon>Mytilidae</taxon>
        <taxon>Mytilinae</taxon>
        <taxon>Mytilus</taxon>
    </lineage>
</organism>
<gene>
    <name evidence="2" type="ORF">MCOR_53053</name>
</gene>
<keyword evidence="1" id="KW-0732">Signal</keyword>
<keyword evidence="3" id="KW-1185">Reference proteome</keyword>
<dbReference type="EMBL" id="CACVKT020009188">
    <property type="protein sequence ID" value="CAC5420872.1"/>
    <property type="molecule type" value="Genomic_DNA"/>
</dbReference>
<name>A0A6J8EM71_MYTCO</name>
<dbReference type="AlphaFoldDB" id="A0A6J8EM71"/>